<keyword evidence="4" id="KW-1185">Reference proteome</keyword>
<keyword evidence="2" id="KW-0812">Transmembrane</keyword>
<keyword evidence="2" id="KW-0472">Membrane</keyword>
<feature type="transmembrane region" description="Helical" evidence="2">
    <location>
        <begin position="212"/>
        <end position="235"/>
    </location>
</feature>
<evidence type="ECO:0000313" key="4">
    <source>
        <dbReference type="Proteomes" id="UP000649617"/>
    </source>
</evidence>
<dbReference type="OrthoDB" id="70250at2759"/>
<dbReference type="AlphaFoldDB" id="A0A812LBL4"/>
<accession>A0A812LBL4</accession>
<gene>
    <name evidence="3" type="primary">gpi1</name>
    <name evidence="3" type="ORF">SPIL2461_LOCUS4328</name>
</gene>
<evidence type="ECO:0000313" key="3">
    <source>
        <dbReference type="EMBL" id="CAE7243089.1"/>
    </source>
</evidence>
<dbReference type="Proteomes" id="UP000649617">
    <property type="component" value="Unassembled WGS sequence"/>
</dbReference>
<feature type="transmembrane region" description="Helical" evidence="2">
    <location>
        <begin position="178"/>
        <end position="200"/>
    </location>
</feature>
<name>A0A812LBL4_SYMPI</name>
<reference evidence="3" key="1">
    <citation type="submission" date="2021-02" db="EMBL/GenBank/DDBJ databases">
        <authorList>
            <person name="Dougan E. K."/>
            <person name="Rhodes N."/>
            <person name="Thang M."/>
            <person name="Chan C."/>
        </authorList>
    </citation>
    <scope>NUCLEOTIDE SEQUENCE</scope>
</reference>
<dbReference type="GO" id="GO:0005783">
    <property type="term" value="C:endoplasmic reticulum"/>
    <property type="evidence" value="ECO:0007669"/>
    <property type="project" value="TreeGrafter"/>
</dbReference>
<dbReference type="Pfam" id="PF05024">
    <property type="entry name" value="Gpi1"/>
    <property type="match status" value="1"/>
</dbReference>
<dbReference type="GO" id="GO:0016020">
    <property type="term" value="C:membrane"/>
    <property type="evidence" value="ECO:0007669"/>
    <property type="project" value="InterPro"/>
</dbReference>
<feature type="transmembrane region" description="Helical" evidence="2">
    <location>
        <begin position="133"/>
        <end position="157"/>
    </location>
</feature>
<comment type="caution">
    <text evidence="3">The sequence shown here is derived from an EMBL/GenBank/DDBJ whole genome shotgun (WGS) entry which is preliminary data.</text>
</comment>
<dbReference type="InterPro" id="IPR007720">
    <property type="entry name" value="PigQ/GPI1"/>
</dbReference>
<evidence type="ECO:0000256" key="2">
    <source>
        <dbReference type="SAM" id="Phobius"/>
    </source>
</evidence>
<proteinExistence type="predicted"/>
<organism evidence="3 4">
    <name type="scientific">Symbiodinium pilosum</name>
    <name type="common">Dinoflagellate</name>
    <dbReference type="NCBI Taxonomy" id="2952"/>
    <lineage>
        <taxon>Eukaryota</taxon>
        <taxon>Sar</taxon>
        <taxon>Alveolata</taxon>
        <taxon>Dinophyceae</taxon>
        <taxon>Suessiales</taxon>
        <taxon>Symbiodiniaceae</taxon>
        <taxon>Symbiodinium</taxon>
    </lineage>
</organism>
<sequence>MDAFLGAAIILISWLLWSYRSNFCTLDSLDLLLLLARLHRWAYEEKLVDLVTWLMGAPADFKLNRELTSFVGDLFLSLFSLWSRLALHALQMLHTPAVAHVLRICCVIAGLSGLSTLLACAMDLLAIASLPLFVAYLGTCLCWKTATQSLYTLSLLFQGRKHNVLRFRIDHHHFDLNQLLIGVILLSMVVFLLPSLFMFYSCFMGSWLLVLAAHYALGLFVSLCNHFPSCLLSLIPDSHVMLELKEDPKEDPKTAFRTLLLTIRPGSTRLSSTMRAAAASLGPLNCFGAGLMALSGEALTLCRLHSPSLTLAYPEPDSVVSLAEVLRFIWSFAEKSFMHVLRGKRCCVLVVSQALSKPLKRPPRPRLEQRPTHPPFGVRLRAN</sequence>
<evidence type="ECO:0000256" key="1">
    <source>
        <dbReference type="SAM" id="MobiDB-lite"/>
    </source>
</evidence>
<protein>
    <submittedName>
        <fullName evidence="3">Gpi1 protein</fullName>
    </submittedName>
</protein>
<dbReference type="GO" id="GO:0006506">
    <property type="term" value="P:GPI anchor biosynthetic process"/>
    <property type="evidence" value="ECO:0007669"/>
    <property type="project" value="InterPro"/>
</dbReference>
<feature type="transmembrane region" description="Helical" evidence="2">
    <location>
        <begin position="102"/>
        <end position="127"/>
    </location>
</feature>
<keyword evidence="2" id="KW-1133">Transmembrane helix</keyword>
<dbReference type="EMBL" id="CAJNIZ010005614">
    <property type="protein sequence ID" value="CAE7243089.1"/>
    <property type="molecule type" value="Genomic_DNA"/>
</dbReference>
<dbReference type="PANTHER" id="PTHR21329">
    <property type="entry name" value="PHOSPHATIDYLINOSITOL N-ACETYLGLUCOSAMINYLTRANSFERASE SUBUNIT Q-RELATED"/>
    <property type="match status" value="1"/>
</dbReference>
<dbReference type="PANTHER" id="PTHR21329:SF3">
    <property type="entry name" value="PHOSPHATIDYLINOSITOL N-ACETYLGLUCOSAMINYLTRANSFERASE SUBUNIT Q"/>
    <property type="match status" value="1"/>
</dbReference>
<feature type="region of interest" description="Disordered" evidence="1">
    <location>
        <begin position="359"/>
        <end position="383"/>
    </location>
</feature>